<feature type="signal peptide" evidence="2">
    <location>
        <begin position="1"/>
        <end position="19"/>
    </location>
</feature>
<feature type="chain" id="PRO_5030966446" evidence="2">
    <location>
        <begin position="20"/>
        <end position="291"/>
    </location>
</feature>
<gene>
    <name evidence="3" type="ORF">HHL22_10345</name>
</gene>
<name>A0A7Y0AE02_9BACT</name>
<accession>A0A7Y0AE02</accession>
<feature type="compositionally biased region" description="Polar residues" evidence="1">
    <location>
        <begin position="269"/>
        <end position="279"/>
    </location>
</feature>
<proteinExistence type="predicted"/>
<keyword evidence="2" id="KW-0732">Signal</keyword>
<sequence>MRHFLLSLATLLAPLAAQAAPPQLLLQTATFRSLDQAQHKGGEVEIYVTVPVRPLTYRQRAPRSFQAAAVVDLSIVKADGQPAWQETVTLKPPVLTDTTVSIKNPLSFLKRVNLPDGTYTLRGKVRDQYKPANGETTVELPLTVAAPAGPAFSDVIFLSRPATKADGQSNFNRGGYLLTRAPGNYYGRGADNIFFYTELSQLPASRPVVLHYHVENAEGFAADADADPISPTVGRPTTVVGQLPLGPLPAGPFTLTVTARDAATKKVLATQSQQGTRSLTEYAPAGAALPR</sequence>
<evidence type="ECO:0000313" key="3">
    <source>
        <dbReference type="EMBL" id="NML65605.1"/>
    </source>
</evidence>
<protein>
    <submittedName>
        <fullName evidence="3">Uncharacterized protein</fullName>
    </submittedName>
</protein>
<dbReference type="EMBL" id="JABBGH010000001">
    <property type="protein sequence ID" value="NML65605.1"/>
    <property type="molecule type" value="Genomic_DNA"/>
</dbReference>
<feature type="region of interest" description="Disordered" evidence="1">
    <location>
        <begin position="269"/>
        <end position="291"/>
    </location>
</feature>
<evidence type="ECO:0000256" key="1">
    <source>
        <dbReference type="SAM" id="MobiDB-lite"/>
    </source>
</evidence>
<dbReference type="AlphaFoldDB" id="A0A7Y0AE02"/>
<organism evidence="3 4">
    <name type="scientific">Hymenobacter polaris</name>
    <dbReference type="NCBI Taxonomy" id="2682546"/>
    <lineage>
        <taxon>Bacteria</taxon>
        <taxon>Pseudomonadati</taxon>
        <taxon>Bacteroidota</taxon>
        <taxon>Cytophagia</taxon>
        <taxon>Cytophagales</taxon>
        <taxon>Hymenobacteraceae</taxon>
        <taxon>Hymenobacter</taxon>
    </lineage>
</organism>
<evidence type="ECO:0000313" key="4">
    <source>
        <dbReference type="Proteomes" id="UP000559626"/>
    </source>
</evidence>
<reference evidence="3 4" key="1">
    <citation type="submission" date="2020-04" db="EMBL/GenBank/DDBJ databases">
        <title>Hymenobacter polaris sp. nov., isolated from Arctic soil.</title>
        <authorList>
            <person name="Dahal R.H."/>
        </authorList>
    </citation>
    <scope>NUCLEOTIDE SEQUENCE [LARGE SCALE GENOMIC DNA]</scope>
    <source>
        <strain evidence="3 4">RP-2-7</strain>
    </source>
</reference>
<dbReference type="RefSeq" id="WP_169530898.1">
    <property type="nucleotide sequence ID" value="NZ_JABBGH010000001.1"/>
</dbReference>
<comment type="caution">
    <text evidence="3">The sequence shown here is derived from an EMBL/GenBank/DDBJ whole genome shotgun (WGS) entry which is preliminary data.</text>
</comment>
<keyword evidence="4" id="KW-1185">Reference proteome</keyword>
<dbReference type="Proteomes" id="UP000559626">
    <property type="component" value="Unassembled WGS sequence"/>
</dbReference>
<evidence type="ECO:0000256" key="2">
    <source>
        <dbReference type="SAM" id="SignalP"/>
    </source>
</evidence>